<evidence type="ECO:0000313" key="2">
    <source>
        <dbReference type="Proteomes" id="UP000020218"/>
    </source>
</evidence>
<dbReference type="EMBL" id="JFAX01000011">
    <property type="protein sequence ID" value="EXI67257.1"/>
    <property type="molecule type" value="Genomic_DNA"/>
</dbReference>
<dbReference type="AlphaFoldDB" id="A0A011NRL7"/>
<dbReference type="Proteomes" id="UP000020218">
    <property type="component" value="Unassembled WGS sequence"/>
</dbReference>
<accession>A0A011NRL7</accession>
<sequence>MLLPTAFRPQPASCRPDRRTRAERACSVKYCKCSRTGMNPNGGRKPSTILHAVLSQSAAIRIRRRPTSHLNHLNHRSLALPERVRLHHISSLSNKVSASPAKGSSKTIRPGLSGTACAMAHRGGLVRHGGDPWPSSICDSGKVFRLRRHAFPESRLLSGHVSARNTCGSGVGSPMLLRAFPVCGTANRACNQGSDEAVTSRCVAQYEAAHVLGGCDIHVHTEHGGRGDCHERDIARARNELGLTIDIGIEQAIARTMKSLLSACRGTVLQSVAPTGTPL</sequence>
<evidence type="ECO:0000313" key="1">
    <source>
        <dbReference type="EMBL" id="EXI67257.1"/>
    </source>
</evidence>
<proteinExistence type="predicted"/>
<organism evidence="1 2">
    <name type="scientific">Candidatus Accumulibacter adjunctus</name>
    <dbReference type="NCBI Taxonomy" id="1454001"/>
    <lineage>
        <taxon>Bacteria</taxon>
        <taxon>Pseudomonadati</taxon>
        <taxon>Pseudomonadota</taxon>
        <taxon>Betaproteobacteria</taxon>
        <taxon>Candidatus Accumulibacter</taxon>
    </lineage>
</organism>
<name>A0A011NRL7_9PROT</name>
<dbReference type="STRING" id="1454001.AW08_02092"/>
<keyword evidence="2" id="KW-1185">Reference proteome</keyword>
<gene>
    <name evidence="1" type="ORF">AW08_02092</name>
</gene>
<protein>
    <submittedName>
        <fullName evidence="1">Uncharacterized protein</fullName>
    </submittedName>
</protein>
<comment type="caution">
    <text evidence="1">The sequence shown here is derived from an EMBL/GenBank/DDBJ whole genome shotgun (WGS) entry which is preliminary data.</text>
</comment>
<reference evidence="1" key="1">
    <citation type="submission" date="2014-02" db="EMBL/GenBank/DDBJ databases">
        <title>Expanding our view of genomic diversity in Candidatus Accumulibacter clades.</title>
        <authorList>
            <person name="Skennerton C.T."/>
            <person name="Barr J.J."/>
            <person name="Slater F.R."/>
            <person name="Bond P.L."/>
            <person name="Tyson G.W."/>
        </authorList>
    </citation>
    <scope>NUCLEOTIDE SEQUENCE [LARGE SCALE GENOMIC DNA]</scope>
</reference>